<keyword evidence="2" id="KW-1185">Reference proteome</keyword>
<dbReference type="OrthoDB" id="7063737at2"/>
<evidence type="ECO:0000313" key="1">
    <source>
        <dbReference type="EMBL" id="AYD40801.1"/>
    </source>
</evidence>
<accession>A0A386H4X6</accession>
<dbReference type="RefSeq" id="WP_119973126.1">
    <property type="nucleotide sequence ID" value="NZ_CP032416.1"/>
</dbReference>
<evidence type="ECO:0000313" key="2">
    <source>
        <dbReference type="Proteomes" id="UP000266301"/>
    </source>
</evidence>
<dbReference type="AlphaFoldDB" id="A0A386H4X6"/>
<dbReference type="EMBL" id="CP032416">
    <property type="protein sequence ID" value="AYD40801.1"/>
    <property type="molecule type" value="Genomic_DNA"/>
</dbReference>
<protein>
    <recommendedName>
        <fullName evidence="3">HEPN domain-containing protein</fullName>
    </recommendedName>
</protein>
<organism evidence="1 2">
    <name type="scientific">Clostridium fermenticellae</name>
    <dbReference type="NCBI Taxonomy" id="2068654"/>
    <lineage>
        <taxon>Bacteria</taxon>
        <taxon>Bacillati</taxon>
        <taxon>Bacillota</taxon>
        <taxon>Clostridia</taxon>
        <taxon>Eubacteriales</taxon>
        <taxon>Clostridiaceae</taxon>
        <taxon>Clostridium</taxon>
    </lineage>
</organism>
<sequence length="405" mass="47751">MRYELKWIRSSADFEAITETSTCIVRLKNTDDLQQEFYLYSFKFNLVANQLIDDTMSSRNNGKNDSWFFPIVFLYRHSLELLLKSIAFKYIIDKNDKITFVKTTGHNLKRIFDVITSQAMENSLDTSREEIRWLDDYLSDISDVDSQSDMFRYPFSNKMAAFFTKQTHVNLRALKKNMNTAYSILYDILNNSIKSVYQGYAPILLLSGGDYYEQSVIGWKSSSCDFYPYIKGYMEAADYLGKSISENDSLKDELFLPMCYLYRNGIELSLKRILFEDCKLSYDKAFGIIRRKKYSILKVWNSIKNEIDRNSNAPKDDTTMEDVEIYVNQLHKIDMSSDKFRYPVDKNLVIHFKKEAKYDIKNIRLCFDELFTFLDCVDGMLANIRDIEAEIEQEMRSYAEDYNDY</sequence>
<evidence type="ECO:0008006" key="3">
    <source>
        <dbReference type="Google" id="ProtNLM"/>
    </source>
</evidence>
<dbReference type="Proteomes" id="UP000266301">
    <property type="component" value="Chromosome"/>
</dbReference>
<reference evidence="1 2" key="1">
    <citation type="journal article" date="2019" name="Int. J. Syst. Evol. Microbiol.">
        <title>Clostridium fermenticellae sp. nov., isolated from the mud in a fermentation cellar for the production of the Chinese liquor, baijiu.</title>
        <authorList>
            <person name="Xu P.X."/>
            <person name="Chai L.J."/>
            <person name="Qiu T."/>
            <person name="Zhang X.J."/>
            <person name="Lu Z.M."/>
            <person name="Xiao C."/>
            <person name="Wang S.T."/>
            <person name="Shen C.H."/>
            <person name="Shi J.S."/>
            <person name="Xu Z.H."/>
        </authorList>
    </citation>
    <scope>NUCLEOTIDE SEQUENCE [LARGE SCALE GENOMIC DNA]</scope>
    <source>
        <strain evidence="1 2">JN500901</strain>
    </source>
</reference>
<dbReference type="KEGG" id="cfer:D4Z93_09795"/>
<name>A0A386H4X6_9CLOT</name>
<proteinExistence type="predicted"/>
<gene>
    <name evidence="1" type="ORF">D4Z93_09795</name>
</gene>